<dbReference type="AlphaFoldDB" id="A0AAE0YRU5"/>
<evidence type="ECO:0008006" key="10">
    <source>
        <dbReference type="Google" id="ProtNLM"/>
    </source>
</evidence>
<dbReference type="Gene3D" id="2.60.120.260">
    <property type="entry name" value="Galactose-binding domain-like"/>
    <property type="match status" value="1"/>
</dbReference>
<dbReference type="PROSITE" id="PS51257">
    <property type="entry name" value="PROKAR_LIPOPROTEIN"/>
    <property type="match status" value="1"/>
</dbReference>
<evidence type="ECO:0000256" key="4">
    <source>
        <dbReference type="SAM" id="Phobius"/>
    </source>
</evidence>
<feature type="domain" description="Fucolectin tachylectin-4 pentraxin-1" evidence="7">
    <location>
        <begin position="191"/>
        <end position="352"/>
    </location>
</feature>
<keyword evidence="3" id="KW-1015">Disulfide bond</keyword>
<feature type="chain" id="PRO_5042288788" description="Fucolectin-related molecule" evidence="5">
    <location>
        <begin position="25"/>
        <end position="737"/>
    </location>
</feature>
<evidence type="ECO:0000313" key="8">
    <source>
        <dbReference type="EMBL" id="KAK3755523.1"/>
    </source>
</evidence>
<keyword evidence="2" id="KW-0106">Calcium</keyword>
<evidence type="ECO:0000256" key="5">
    <source>
        <dbReference type="SAM" id="SignalP"/>
    </source>
</evidence>
<evidence type="ECO:0000313" key="9">
    <source>
        <dbReference type="Proteomes" id="UP001283361"/>
    </source>
</evidence>
<keyword evidence="4" id="KW-0472">Membrane</keyword>
<reference evidence="8" key="1">
    <citation type="journal article" date="2023" name="G3 (Bethesda)">
        <title>A reference genome for the long-term kleptoplast-retaining sea slug Elysia crispata morphotype clarki.</title>
        <authorList>
            <person name="Eastman K.E."/>
            <person name="Pendleton A.L."/>
            <person name="Shaikh M.A."/>
            <person name="Suttiyut T."/>
            <person name="Ogas R."/>
            <person name="Tomko P."/>
            <person name="Gavelis G."/>
            <person name="Widhalm J.R."/>
            <person name="Wisecaver J.H."/>
        </authorList>
    </citation>
    <scope>NUCLEOTIDE SEQUENCE</scope>
    <source>
        <strain evidence="8">ECLA1</strain>
    </source>
</reference>
<evidence type="ECO:0000256" key="3">
    <source>
        <dbReference type="ARBA" id="ARBA00023157"/>
    </source>
</evidence>
<dbReference type="InterPro" id="IPR052108">
    <property type="entry name" value="MEGF/SIB"/>
</dbReference>
<feature type="domain" description="EGF-like" evidence="6">
    <location>
        <begin position="542"/>
        <end position="576"/>
    </location>
</feature>
<dbReference type="InterPro" id="IPR006585">
    <property type="entry name" value="FTP1"/>
</dbReference>
<dbReference type="GO" id="GO:0046872">
    <property type="term" value="F:metal ion binding"/>
    <property type="evidence" value="ECO:0007669"/>
    <property type="project" value="UniProtKB-KW"/>
</dbReference>
<evidence type="ECO:0000259" key="6">
    <source>
        <dbReference type="SMART" id="SM00181"/>
    </source>
</evidence>
<keyword evidence="5" id="KW-0732">Signal</keyword>
<dbReference type="SMART" id="SM00181">
    <property type="entry name" value="EGF"/>
    <property type="match status" value="5"/>
</dbReference>
<protein>
    <recommendedName>
        <fullName evidence="10">Fucolectin-related molecule</fullName>
    </recommendedName>
</protein>
<evidence type="ECO:0000256" key="2">
    <source>
        <dbReference type="ARBA" id="ARBA00022837"/>
    </source>
</evidence>
<dbReference type="PANTHER" id="PTHR24035:SF109">
    <property type="entry name" value="PROTEIN DRAPER"/>
    <property type="match status" value="1"/>
</dbReference>
<keyword evidence="4" id="KW-1133">Transmembrane helix</keyword>
<evidence type="ECO:0000256" key="1">
    <source>
        <dbReference type="ARBA" id="ARBA00022723"/>
    </source>
</evidence>
<keyword evidence="1" id="KW-0479">Metal-binding</keyword>
<feature type="domain" description="EGF-like" evidence="6">
    <location>
        <begin position="591"/>
        <end position="623"/>
    </location>
</feature>
<comment type="caution">
    <text evidence="8">The sequence shown here is derived from an EMBL/GenBank/DDBJ whole genome shotgun (WGS) entry which is preliminary data.</text>
</comment>
<feature type="transmembrane region" description="Helical" evidence="4">
    <location>
        <begin position="637"/>
        <end position="663"/>
    </location>
</feature>
<dbReference type="PANTHER" id="PTHR24035">
    <property type="entry name" value="MULTIPLE EPIDERMAL GROWTH FACTOR-LIKE DOMAINS PROTEIN"/>
    <property type="match status" value="1"/>
</dbReference>
<feature type="domain" description="EGF-like" evidence="6">
    <location>
        <begin position="499"/>
        <end position="531"/>
    </location>
</feature>
<organism evidence="8 9">
    <name type="scientific">Elysia crispata</name>
    <name type="common">lettuce slug</name>
    <dbReference type="NCBI Taxonomy" id="231223"/>
    <lineage>
        <taxon>Eukaryota</taxon>
        <taxon>Metazoa</taxon>
        <taxon>Spiralia</taxon>
        <taxon>Lophotrochozoa</taxon>
        <taxon>Mollusca</taxon>
        <taxon>Gastropoda</taxon>
        <taxon>Heterobranchia</taxon>
        <taxon>Euthyneura</taxon>
        <taxon>Panpulmonata</taxon>
        <taxon>Sacoglossa</taxon>
        <taxon>Placobranchoidea</taxon>
        <taxon>Plakobranchidae</taxon>
        <taxon>Elysia</taxon>
    </lineage>
</organism>
<dbReference type="SMART" id="SM00607">
    <property type="entry name" value="FTP"/>
    <property type="match status" value="1"/>
</dbReference>
<dbReference type="InterPro" id="IPR008979">
    <property type="entry name" value="Galactose-bd-like_sf"/>
</dbReference>
<keyword evidence="9" id="KW-1185">Reference proteome</keyword>
<accession>A0AAE0YRU5</accession>
<dbReference type="InterPro" id="IPR000742">
    <property type="entry name" value="EGF"/>
</dbReference>
<feature type="domain" description="EGF-like" evidence="6">
    <location>
        <begin position="407"/>
        <end position="439"/>
    </location>
</feature>
<keyword evidence="4" id="KW-0812">Transmembrane</keyword>
<dbReference type="Pfam" id="PF22633">
    <property type="entry name" value="F5_F8_type_C_2"/>
    <property type="match status" value="1"/>
</dbReference>
<sequence length="737" mass="78619">MFPTPRQFVTAVCVLITSFHLLAAASCRDGWFGPGILLYQCHCAGNVPCDRRNGACPRGCQSGWFGPGCQYETTSYSFSSLPPGDDGAWLLDHSDDTCNNGTAHTVNLSLTTPRPLTWVRLVVSQPGRLDQLHVSYQDSSAGGLTPCHQASRANVDERTLDILCPTQTAVDSVTVSGAGVQELCSLYISAGRNVALNQCAEQSSTAHSWQAQNAVDGNPAKPGASVGQLGETCTRTQDRKADEWWMVTFSRAVKIHSFVIYNRRRDQPVDIDDGCCESRLRGFTLRAFQDGVSGAVYTYTDTAASAKPVYEVVPTHTIDGPVNSVRITKRQSSTILTLCEVVVLGEMVCPAGKFGLNCDRQCNCADIQELCFVSTGGCTSGCAPGFTGEDCHMACPGKTYGPDCVGTCSVHCSSGQICYADNGHCIYGCKPGYTPRLCNDECPKTTFGQDCRQNCSSSCVDSDCDHVNGTCKQCPPGYSGDFCDKACPEKTYGPDCVGICSVHCSSGQACSADNGHCVDGCKPGYTPPFCDDECPKTTFGQDCRENCSSSCVDSDCDHVNGTCKQCPPGYSGDFCDKACPEKTYGPDCVGTCSVHCSSGQACSADNGHCIDGCKPGYTPPLCDDALQQSGETDGAGVIIWAITTTVVAVAAVAAVGAIIGVLMCRRHRKRSHSPRTTETNGGVESVCYPYEQNLTPGELYIVDGQLDIVEDERFGMVSCLYQSEQTLIGVNRQTTDN</sequence>
<name>A0AAE0YRU5_9GAST</name>
<feature type="signal peptide" evidence="5">
    <location>
        <begin position="1"/>
        <end position="24"/>
    </location>
</feature>
<dbReference type="Proteomes" id="UP001283361">
    <property type="component" value="Unassembled WGS sequence"/>
</dbReference>
<proteinExistence type="predicted"/>
<dbReference type="EMBL" id="JAWDGP010005596">
    <property type="protein sequence ID" value="KAK3755523.1"/>
    <property type="molecule type" value="Genomic_DNA"/>
</dbReference>
<dbReference type="Gene3D" id="2.170.300.10">
    <property type="entry name" value="Tie2 ligand-binding domain superfamily"/>
    <property type="match status" value="1"/>
</dbReference>
<gene>
    <name evidence="8" type="ORF">RRG08_063599</name>
</gene>
<evidence type="ECO:0000259" key="7">
    <source>
        <dbReference type="SMART" id="SM00607"/>
    </source>
</evidence>
<dbReference type="SUPFAM" id="SSF49785">
    <property type="entry name" value="Galactose-binding domain-like"/>
    <property type="match status" value="1"/>
</dbReference>
<feature type="domain" description="EGF-like" evidence="6">
    <location>
        <begin position="450"/>
        <end position="484"/>
    </location>
</feature>